<organism evidence="4 5">
    <name type="scientific">Ancylobacter novellus</name>
    <name type="common">Thiobacillus novellus</name>
    <dbReference type="NCBI Taxonomy" id="921"/>
    <lineage>
        <taxon>Bacteria</taxon>
        <taxon>Pseudomonadati</taxon>
        <taxon>Pseudomonadota</taxon>
        <taxon>Alphaproteobacteria</taxon>
        <taxon>Hyphomicrobiales</taxon>
        <taxon>Xanthobacteraceae</taxon>
        <taxon>Ancylobacter</taxon>
    </lineage>
</organism>
<dbReference type="GO" id="GO:0016787">
    <property type="term" value="F:hydrolase activity"/>
    <property type="evidence" value="ECO:0007669"/>
    <property type="project" value="UniProtKB-KW"/>
</dbReference>
<dbReference type="Gene3D" id="3.90.79.10">
    <property type="entry name" value="Nucleoside Triphosphate Pyrophosphohydrolase"/>
    <property type="match status" value="1"/>
</dbReference>
<feature type="domain" description="Nudix hydrolase" evidence="3">
    <location>
        <begin position="20"/>
        <end position="144"/>
    </location>
</feature>
<evidence type="ECO:0000313" key="5">
    <source>
        <dbReference type="Proteomes" id="UP000249577"/>
    </source>
</evidence>
<dbReference type="EMBL" id="QFPN01000001">
    <property type="protein sequence ID" value="PZQ19093.1"/>
    <property type="molecule type" value="Genomic_DNA"/>
</dbReference>
<dbReference type="PRINTS" id="PR00502">
    <property type="entry name" value="NUDIXFAMILY"/>
</dbReference>
<dbReference type="Proteomes" id="UP000249577">
    <property type="component" value="Unassembled WGS sequence"/>
</dbReference>
<comment type="cofactor">
    <cofactor evidence="1">
        <name>Mg(2+)</name>
        <dbReference type="ChEBI" id="CHEBI:18420"/>
    </cofactor>
</comment>
<dbReference type="PANTHER" id="PTHR43046:SF16">
    <property type="entry name" value="ADP-RIBOSE PYROPHOSPHATASE YJHB-RELATED"/>
    <property type="match status" value="1"/>
</dbReference>
<dbReference type="Pfam" id="PF00293">
    <property type="entry name" value="NUDIX"/>
    <property type="match status" value="1"/>
</dbReference>
<dbReference type="InterPro" id="IPR015797">
    <property type="entry name" value="NUDIX_hydrolase-like_dom_sf"/>
</dbReference>
<dbReference type="PROSITE" id="PS51462">
    <property type="entry name" value="NUDIX"/>
    <property type="match status" value="1"/>
</dbReference>
<accession>A0A2W5MN36</accession>
<dbReference type="InterPro" id="IPR000086">
    <property type="entry name" value="NUDIX_hydrolase_dom"/>
</dbReference>
<dbReference type="InterPro" id="IPR020476">
    <property type="entry name" value="Nudix_hydrolase"/>
</dbReference>
<evidence type="ECO:0000313" key="4">
    <source>
        <dbReference type="EMBL" id="PZQ19093.1"/>
    </source>
</evidence>
<evidence type="ECO:0000256" key="2">
    <source>
        <dbReference type="ARBA" id="ARBA00022801"/>
    </source>
</evidence>
<comment type="caution">
    <text evidence="4">The sequence shown here is derived from an EMBL/GenBank/DDBJ whole genome shotgun (WGS) entry which is preliminary data.</text>
</comment>
<evidence type="ECO:0000259" key="3">
    <source>
        <dbReference type="PROSITE" id="PS51462"/>
    </source>
</evidence>
<sequence>MFRSKLVRTAVARWGRARRGMTLGVRIAACDEAGRVLLVRHGYAAGWHLPGGGVEVGETAETSARRELLEETGLRAEILVFAGLYFNPAFGGRDHVALFRAERFERGPEPAPNREIAERGWFSFDVLPEETTPATRRRLAELYGDEPGDGRW</sequence>
<evidence type="ECO:0000256" key="1">
    <source>
        <dbReference type="ARBA" id="ARBA00001946"/>
    </source>
</evidence>
<keyword evidence="2" id="KW-0378">Hydrolase</keyword>
<dbReference type="SUPFAM" id="SSF55811">
    <property type="entry name" value="Nudix"/>
    <property type="match status" value="1"/>
</dbReference>
<gene>
    <name evidence="4" type="ORF">DI565_01510</name>
</gene>
<dbReference type="PANTHER" id="PTHR43046">
    <property type="entry name" value="GDP-MANNOSE MANNOSYL HYDROLASE"/>
    <property type="match status" value="1"/>
</dbReference>
<reference evidence="4 5" key="1">
    <citation type="submission" date="2017-08" db="EMBL/GenBank/DDBJ databases">
        <title>Infants hospitalized years apart are colonized by the same room-sourced microbial strains.</title>
        <authorList>
            <person name="Brooks B."/>
            <person name="Olm M.R."/>
            <person name="Firek B.A."/>
            <person name="Baker R."/>
            <person name="Thomas B.C."/>
            <person name="Morowitz M.J."/>
            <person name="Banfield J.F."/>
        </authorList>
    </citation>
    <scope>NUCLEOTIDE SEQUENCE [LARGE SCALE GENOMIC DNA]</scope>
    <source>
        <strain evidence="4">S2_005_003_R2_43</strain>
    </source>
</reference>
<dbReference type="AlphaFoldDB" id="A0A2W5MN36"/>
<protein>
    <submittedName>
        <fullName evidence="4">DNA mismatch repair protein MutT</fullName>
    </submittedName>
</protein>
<name>A0A2W5MN36_ANCNO</name>
<proteinExistence type="predicted"/>